<feature type="region of interest" description="Disordered" evidence="7">
    <location>
        <begin position="1"/>
        <end position="31"/>
    </location>
</feature>
<dbReference type="OMA" id="NPQKQTR"/>
<reference evidence="9" key="3">
    <citation type="submission" date="2025-08" db="UniProtKB">
        <authorList>
            <consortium name="Ensembl"/>
        </authorList>
    </citation>
    <scope>IDENTIFICATION</scope>
</reference>
<dbReference type="PANTHER" id="PTHR15491:SF9">
    <property type="entry name" value="CIP1-INTERACTING ZINC FINGER PROTEIN"/>
    <property type="match status" value="1"/>
</dbReference>
<proteinExistence type="predicted"/>
<organism evidence="9 10">
    <name type="scientific">Gorilla gorilla gorilla</name>
    <name type="common">Western lowland gorilla</name>
    <dbReference type="NCBI Taxonomy" id="9595"/>
    <lineage>
        <taxon>Eukaryota</taxon>
        <taxon>Metazoa</taxon>
        <taxon>Chordata</taxon>
        <taxon>Craniata</taxon>
        <taxon>Vertebrata</taxon>
        <taxon>Euteleostomi</taxon>
        <taxon>Mammalia</taxon>
        <taxon>Eutheria</taxon>
        <taxon>Euarchontoglires</taxon>
        <taxon>Primates</taxon>
        <taxon>Haplorrhini</taxon>
        <taxon>Catarrhini</taxon>
        <taxon>Hominidae</taxon>
        <taxon>Gorilla</taxon>
    </lineage>
</organism>
<feature type="region of interest" description="Disordered" evidence="7">
    <location>
        <begin position="917"/>
        <end position="956"/>
    </location>
</feature>
<feature type="compositionally biased region" description="Polar residues" evidence="7">
    <location>
        <begin position="354"/>
        <end position="386"/>
    </location>
</feature>
<dbReference type="GO" id="GO:0060816">
    <property type="term" value="P:random inactivation of X chromosome"/>
    <property type="evidence" value="ECO:0007669"/>
    <property type="project" value="Ensembl"/>
</dbReference>
<keyword evidence="6" id="KW-0175">Coiled coil</keyword>
<dbReference type="GO" id="GO:0005634">
    <property type="term" value="C:nucleus"/>
    <property type="evidence" value="ECO:0000318"/>
    <property type="project" value="GO_Central"/>
</dbReference>
<dbReference type="GO" id="GO:0005654">
    <property type="term" value="C:nucleoplasm"/>
    <property type="evidence" value="ECO:0007669"/>
    <property type="project" value="Ensembl"/>
</dbReference>
<feature type="compositionally biased region" description="Polar residues" evidence="7">
    <location>
        <begin position="205"/>
        <end position="238"/>
    </location>
</feature>
<dbReference type="GO" id="GO:0030332">
    <property type="term" value="F:cyclin binding"/>
    <property type="evidence" value="ECO:0007669"/>
    <property type="project" value="Ensembl"/>
</dbReference>
<keyword evidence="5" id="KW-0539">Nucleus</keyword>
<feature type="domain" description="Matrin-type" evidence="8">
    <location>
        <begin position="857"/>
        <end position="888"/>
    </location>
</feature>
<reference evidence="9 10" key="2">
    <citation type="journal article" date="2012" name="Nature">
        <title>Insights into hominid evolution from the gorilla genome sequence.</title>
        <authorList>
            <person name="Scally A."/>
            <person name="Dutheil J.Y."/>
            <person name="Hillier L.W."/>
            <person name="Jordan G.E."/>
            <person name="Goodhead I."/>
            <person name="Herrero J."/>
            <person name="Hobolth A."/>
            <person name="Lappalainen T."/>
            <person name="Mailund T."/>
            <person name="Marques-Bonet T."/>
            <person name="McCarthy S."/>
            <person name="Montgomery S.H."/>
            <person name="Schwalie P.C."/>
            <person name="Tang Y.A."/>
            <person name="Ward M.C."/>
            <person name="Xue Y."/>
            <person name="Yngvadottir B."/>
            <person name="Alkan C."/>
            <person name="Andersen L.N."/>
            <person name="Ayub Q."/>
            <person name="Ball E.V."/>
            <person name="Beal K."/>
            <person name="Bradley B.J."/>
            <person name="Chen Y."/>
            <person name="Clee C.M."/>
            <person name="Fitzgerald S."/>
            <person name="Graves T.A."/>
            <person name="Gu Y."/>
            <person name="Heath P."/>
            <person name="Heger A."/>
            <person name="Karakoc E."/>
            <person name="Kolb-Kokocinski A."/>
            <person name="Laird G.K."/>
            <person name="Lunter G."/>
            <person name="Meader S."/>
            <person name="Mort M."/>
            <person name="Mullikin J.C."/>
            <person name="Munch K."/>
            <person name="O'Connor T.D."/>
            <person name="Phillips A.D."/>
            <person name="Prado-Martinez J."/>
            <person name="Rogers A.S."/>
            <person name="Sajjadian S."/>
            <person name="Schmidt D."/>
            <person name="Shaw K."/>
            <person name="Simpson J.T."/>
            <person name="Stenson P.D."/>
            <person name="Turner D.J."/>
            <person name="Vigilant L."/>
            <person name="Vilella A.J."/>
            <person name="Whitener W."/>
            <person name="Zhu B."/>
            <person name="Cooper D.N."/>
            <person name="de Jong P."/>
            <person name="Dermitzakis E.T."/>
            <person name="Eichler E.E."/>
            <person name="Flicek P."/>
            <person name="Goldman N."/>
            <person name="Mundy N.I."/>
            <person name="Ning Z."/>
            <person name="Odom D.T."/>
            <person name="Ponting C.P."/>
            <person name="Quail M.A."/>
            <person name="Ryder O.A."/>
            <person name="Searle S.M."/>
            <person name="Warren W.C."/>
            <person name="Wilson R.K."/>
            <person name="Schierup M.H."/>
            <person name="Rogers J."/>
            <person name="Tyler-Smith C."/>
            <person name="Durbin R."/>
        </authorList>
    </citation>
    <scope>NUCLEOTIDE SEQUENCE [LARGE SCALE GENOMIC DNA]</scope>
</reference>
<dbReference type="STRING" id="9593.ENSGGOP00000049695"/>
<dbReference type="AlphaFoldDB" id="A0A2I2ZR30"/>
<evidence type="ECO:0000256" key="7">
    <source>
        <dbReference type="SAM" id="MobiDB-lite"/>
    </source>
</evidence>
<feature type="region of interest" description="Disordered" evidence="7">
    <location>
        <begin position="192"/>
        <end position="340"/>
    </location>
</feature>
<gene>
    <name evidence="9" type="primary">CIZ1</name>
</gene>
<dbReference type="FunFam" id="3.30.160.60:FF:000855">
    <property type="entry name" value="CDKN1A interacting zinc finger protein 1"/>
    <property type="match status" value="1"/>
</dbReference>
<dbReference type="Pfam" id="PF12171">
    <property type="entry name" value="zf-C2H2_jaz"/>
    <property type="match status" value="1"/>
</dbReference>
<evidence type="ECO:0000256" key="5">
    <source>
        <dbReference type="ARBA" id="ARBA00023242"/>
    </source>
</evidence>
<feature type="compositionally biased region" description="Low complexity" evidence="7">
    <location>
        <begin position="604"/>
        <end position="616"/>
    </location>
</feature>
<dbReference type="SMART" id="SM00355">
    <property type="entry name" value="ZnF_C2H2"/>
    <property type="match status" value="3"/>
</dbReference>
<dbReference type="PANTHER" id="PTHR15491">
    <property type="match status" value="1"/>
</dbReference>
<feature type="compositionally biased region" description="Low complexity" evidence="7">
    <location>
        <begin position="390"/>
        <end position="418"/>
    </location>
</feature>
<dbReference type="InterPro" id="IPR056345">
    <property type="entry name" value="Znf-C2H2_CIZ1"/>
</dbReference>
<dbReference type="InterPro" id="IPR036236">
    <property type="entry name" value="Znf_C2H2_sf"/>
</dbReference>
<evidence type="ECO:0000256" key="4">
    <source>
        <dbReference type="ARBA" id="ARBA00022833"/>
    </source>
</evidence>
<dbReference type="GO" id="GO:0003676">
    <property type="term" value="F:nucleic acid binding"/>
    <property type="evidence" value="ECO:0007669"/>
    <property type="project" value="InterPro"/>
</dbReference>
<feature type="compositionally biased region" description="Low complexity" evidence="7">
    <location>
        <begin position="488"/>
        <end position="502"/>
    </location>
</feature>
<feature type="coiled-coil region" evidence="6">
    <location>
        <begin position="767"/>
        <end position="827"/>
    </location>
</feature>
<dbReference type="Proteomes" id="UP000001519">
    <property type="component" value="Chromosome 9"/>
</dbReference>
<evidence type="ECO:0000256" key="1">
    <source>
        <dbReference type="ARBA" id="ARBA00004123"/>
    </source>
</evidence>
<evidence type="ECO:0000256" key="2">
    <source>
        <dbReference type="ARBA" id="ARBA00022723"/>
    </source>
</evidence>
<dbReference type="Bgee" id="ENSGGOG00000014999">
    <property type="expression patterns" value="Expressed in testis and 5 other cell types or tissues"/>
</dbReference>
<dbReference type="SUPFAM" id="SSF57667">
    <property type="entry name" value="beta-beta-alpha zinc fingers"/>
    <property type="match status" value="2"/>
</dbReference>
<feature type="compositionally biased region" description="Polar residues" evidence="7">
    <location>
        <begin position="917"/>
        <end position="937"/>
    </location>
</feature>
<dbReference type="InterPro" id="IPR003604">
    <property type="entry name" value="Matrin/U1-like-C_Znf_C2H2"/>
</dbReference>
<name>A0A2I2ZR30_GORGO</name>
<comment type="subcellular location">
    <subcellularLocation>
        <location evidence="1">Nucleus</location>
    </subcellularLocation>
</comment>
<feature type="compositionally biased region" description="Polar residues" evidence="7">
    <location>
        <begin position="419"/>
        <end position="430"/>
    </location>
</feature>
<protein>
    <submittedName>
        <fullName evidence="9">CDKN1A interacting zinc finger protein 1</fullName>
    </submittedName>
</protein>
<dbReference type="Gene3D" id="3.30.160.60">
    <property type="entry name" value="Classic Zinc Finger"/>
    <property type="match status" value="1"/>
</dbReference>
<evidence type="ECO:0000259" key="8">
    <source>
        <dbReference type="PROSITE" id="PS50171"/>
    </source>
</evidence>
<evidence type="ECO:0000313" key="10">
    <source>
        <dbReference type="Proteomes" id="UP000001519"/>
    </source>
</evidence>
<dbReference type="SMART" id="SM00451">
    <property type="entry name" value="ZnF_U1"/>
    <property type="match status" value="3"/>
</dbReference>
<keyword evidence="10" id="KW-1185">Reference proteome</keyword>
<sequence>MYIRQLRAPSHRSPARGPRIAGPRRPQGATMFSQQQQQQLQQQQQQLQQLQQQQLQQQQLQQQQLLQLQQLLQQSPPQAPLPMAVSRGLPPQQPQQPLLNLQGTNSASLLNGSMLQRALLLQQLQGLDQFAMPPATYDTAGLTMPTATLGNLRGYGMASPGLSAPSLTAPSLTPPQLATPNLQQFFPQATRQSLLGPPPVGVPMNPSQFNLSGRNPQKQARTSSSTTLNRKDSSSQTMPVEDKSDPPEGSEEAAEPRMDTSEDQDLPPCPEDIAKEKHTPAPEPEPCEVSELPAKRLRSSEEPTEKDPPGQLQAKAQPQARMTVPKQTQTPDLLPEALEAQVLPRFQPPVLQVQAQVRSQTQPRIPPTDTQVQPKLQKQAQTQTSPEHLVLQQKQVQPQLQQEAEPQKQVQPQVQPQAHSQGPRQVQLQQEAEPLKPQVQPQAHSQPLRQVQLQLQKQVQTQTYPQVHTQAQPSVQPQEQPPAQVSVQPPEQTHEQPQTQPQVSLLAPEQTPVVVHVCGLEMPPDAVEAGGGMEKTLPEPVGTQVSMEEIQNESACGLDVGECENRAREMPGVWGAGGSLKVTILQSSDSRAFSTVPLTPVPRPSDSVSSTPAATSTPSKQALQFFCYICKASCSSQQEFQDHMSEPQHQQRLGEIQHMSQACLLSLLPMPRDVLETEDEEPPPRRWCNTCQLYYMGDLIQHRRTQDHKPPTPRRDVFAHVPVQGWSTARLVTDMIAKQSLRPFCTVCNRYFKTPRKFVEHVKSQGHKDKAKELKSLEKEIAGQDEDHFITVDAVGCFEGDEEEEEEDEDEEEIEVEEELCKQVRSRDISREEWKGSETYSPNTAYGVDFLVPVMGYICRICHKFYHSNSGAQLSHCKSLGHFENLQKYKAAKNPSPTTRPVSRRCAINARNALTALFTSSGRPPSQPNTQDKTPSKVTARPSQPPLPRRSTRLKT</sequence>
<feature type="compositionally biased region" description="Low complexity" evidence="7">
    <location>
        <begin position="15"/>
        <end position="31"/>
    </location>
</feature>
<dbReference type="InterPro" id="IPR000690">
    <property type="entry name" value="Matrin/U1-C_Znf_C2H2"/>
</dbReference>
<dbReference type="EMBL" id="CABD030066914">
    <property type="status" value="NOT_ANNOTATED_CDS"/>
    <property type="molecule type" value="Genomic_DNA"/>
</dbReference>
<keyword evidence="4" id="KW-0862">Zinc</keyword>
<reference evidence="10" key="1">
    <citation type="submission" date="2011-05" db="EMBL/GenBank/DDBJ databases">
        <title>Insights into the evolution of the great apes provided by the gorilla genome.</title>
        <authorList>
            <person name="Scally A."/>
        </authorList>
    </citation>
    <scope>NUCLEOTIDE SEQUENCE [LARGE SCALE GENOMIC DNA]</scope>
</reference>
<dbReference type="GO" id="GO:0051457">
    <property type="term" value="P:maintenance of protein location in nucleus"/>
    <property type="evidence" value="ECO:0007669"/>
    <property type="project" value="Ensembl"/>
</dbReference>
<evidence type="ECO:0000256" key="3">
    <source>
        <dbReference type="ARBA" id="ARBA00022771"/>
    </source>
</evidence>
<dbReference type="GeneTree" id="ENSGT00440000039084"/>
<feature type="region of interest" description="Disordered" evidence="7">
    <location>
        <begin position="464"/>
        <end position="503"/>
    </location>
</feature>
<feature type="region of interest" description="Disordered" evidence="7">
    <location>
        <begin position="354"/>
        <end position="451"/>
    </location>
</feature>
<evidence type="ECO:0000256" key="6">
    <source>
        <dbReference type="SAM" id="Coils"/>
    </source>
</evidence>
<dbReference type="EMBL" id="CABD030066913">
    <property type="status" value="NOT_ANNOTATED_CDS"/>
    <property type="molecule type" value="Genomic_DNA"/>
</dbReference>
<keyword evidence="2" id="KW-0479">Metal-binding</keyword>
<dbReference type="InterPro" id="IPR013087">
    <property type="entry name" value="Znf_C2H2_type"/>
</dbReference>
<dbReference type="Ensembl" id="ENSGGOT00000056306.1">
    <property type="protein sequence ID" value="ENSGGOP00000049695.1"/>
    <property type="gene ID" value="ENSGGOG00000014999.3"/>
</dbReference>
<feature type="region of interest" description="Disordered" evidence="7">
    <location>
        <begin position="78"/>
        <end position="97"/>
    </location>
</feature>
<dbReference type="GO" id="GO:0005886">
    <property type="term" value="C:plasma membrane"/>
    <property type="evidence" value="ECO:0007669"/>
    <property type="project" value="Ensembl"/>
</dbReference>
<keyword evidence="3" id="KW-0863">Zinc-finger</keyword>
<dbReference type="FunCoup" id="A0A2I2ZR30">
    <property type="interactions" value="2649"/>
</dbReference>
<feature type="compositionally biased region" description="Polar residues" evidence="7">
    <location>
        <begin position="468"/>
        <end position="487"/>
    </location>
</feature>
<feature type="region of interest" description="Disordered" evidence="7">
    <location>
        <begin position="594"/>
        <end position="616"/>
    </location>
</feature>
<dbReference type="PROSITE" id="PS50171">
    <property type="entry name" value="ZF_MATRIN"/>
    <property type="match status" value="1"/>
</dbReference>
<reference evidence="9" key="4">
    <citation type="submission" date="2025-09" db="UniProtKB">
        <authorList>
            <consortium name="Ensembl"/>
        </authorList>
    </citation>
    <scope>IDENTIFICATION</scope>
</reference>
<accession>A0A2I2ZR30</accession>
<dbReference type="Pfam" id="PF23330">
    <property type="entry name" value="zf-C2H2_14"/>
    <property type="match status" value="1"/>
</dbReference>
<dbReference type="GO" id="GO:0032298">
    <property type="term" value="P:positive regulation of DNA-templated DNA replication initiation"/>
    <property type="evidence" value="ECO:0007669"/>
    <property type="project" value="Ensembl"/>
</dbReference>
<evidence type="ECO:0000313" key="9">
    <source>
        <dbReference type="Ensembl" id="ENSGGOP00000049695.1"/>
    </source>
</evidence>
<feature type="coiled-coil region" evidence="6">
    <location>
        <begin position="33"/>
        <end position="63"/>
    </location>
</feature>
<dbReference type="InterPro" id="IPR026811">
    <property type="entry name" value="CIZ1"/>
</dbReference>
<dbReference type="InterPro" id="IPR022755">
    <property type="entry name" value="Znf_C2H2_jaz"/>
</dbReference>
<feature type="compositionally biased region" description="Basic and acidic residues" evidence="7">
    <location>
        <begin position="298"/>
        <end position="308"/>
    </location>
</feature>
<dbReference type="PROSITE" id="PS00028">
    <property type="entry name" value="ZINC_FINGER_C2H2_1"/>
    <property type="match status" value="1"/>
</dbReference>
<dbReference type="InParanoid" id="A0A2I2ZR30"/>
<dbReference type="GO" id="GO:0008270">
    <property type="term" value="F:zinc ion binding"/>
    <property type="evidence" value="ECO:0007669"/>
    <property type="project" value="UniProtKB-KW"/>
</dbReference>